<dbReference type="RefSeq" id="WP_368502683.1">
    <property type="nucleotide sequence ID" value="NZ_CP162550.1"/>
</dbReference>
<protein>
    <submittedName>
        <fullName evidence="1">Uncharacterized protein</fullName>
    </submittedName>
</protein>
<keyword evidence="1" id="KW-0614">Plasmid</keyword>
<dbReference type="AlphaFoldDB" id="A0AB39BMC4"/>
<gene>
    <name evidence="1" type="ORF">AB3N04_00885</name>
</gene>
<geneLocation type="plasmid" evidence="1">
    <name>unnamed</name>
</geneLocation>
<evidence type="ECO:0000313" key="1">
    <source>
        <dbReference type="EMBL" id="XDI35065.1"/>
    </source>
</evidence>
<name>A0AB39BMC4_9BACI</name>
<proteinExistence type="predicted"/>
<accession>A0AB39BMC4</accession>
<dbReference type="EMBL" id="CP162550">
    <property type="protein sequence ID" value="XDI35065.1"/>
    <property type="molecule type" value="Genomic_DNA"/>
</dbReference>
<organism evidence="1">
    <name type="scientific">Alkalihalophilus sp. As8PL</name>
    <dbReference type="NCBI Taxonomy" id="3237103"/>
    <lineage>
        <taxon>Bacteria</taxon>
        <taxon>Bacillati</taxon>
        <taxon>Bacillota</taxon>
        <taxon>Bacilli</taxon>
        <taxon>Bacillales</taxon>
        <taxon>Bacillaceae</taxon>
        <taxon>Alkalihalophilus</taxon>
    </lineage>
</organism>
<sequence length="207" mass="24011">MNQKEFLDVITELGSLMGRAGGDFCFREKEFLITYKGNSLRLFTKPNTRLNPSIDPTNVWDYGTYSLNYSKVEALSVINLVKIEQLLTFVESLIQVLVQTEVDASIESEFIKRYKLFNAEPTKTNYLLYKSAGELYLTDEQYYVNRRKRQNKSQKAIIDRFVEIKIQLLIHVTEKKKVERIENCDSGLSRIDTQKADKQTRSLVSVS</sequence>
<reference evidence="1" key="1">
    <citation type="submission" date="2024-07" db="EMBL/GenBank/DDBJ databases">
        <title>Identification and characteristics of an arsenic-resistant bacterial isolate, which belongs to a novel species.</title>
        <authorList>
            <person name="Juszczyk A."/>
            <person name="Kowalczyk A."/>
            <person name="Was K."/>
            <person name="Kosowicz W."/>
            <person name="Budzyn A."/>
            <person name="Latowski D."/>
        </authorList>
    </citation>
    <scope>NUCLEOTIDE SEQUENCE</scope>
    <source>
        <strain evidence="1">As8PL</strain>
        <plasmid evidence="1">unnamed</plasmid>
    </source>
</reference>